<dbReference type="EMBL" id="JAINZZ010000006">
    <property type="protein sequence ID" value="MBY8877611.1"/>
    <property type="molecule type" value="Genomic_DNA"/>
</dbReference>
<dbReference type="Pfam" id="PF00583">
    <property type="entry name" value="Acetyltransf_1"/>
    <property type="match status" value="1"/>
</dbReference>
<dbReference type="PANTHER" id="PTHR43877">
    <property type="entry name" value="AMINOALKYLPHOSPHONATE N-ACETYLTRANSFERASE-RELATED-RELATED"/>
    <property type="match status" value="1"/>
</dbReference>
<evidence type="ECO:0000256" key="1">
    <source>
        <dbReference type="ARBA" id="ARBA00022679"/>
    </source>
</evidence>
<dbReference type="InterPro" id="IPR000182">
    <property type="entry name" value="GNAT_dom"/>
</dbReference>
<organism evidence="4 5">
    <name type="scientific">Actinacidiphila acidipaludis</name>
    <dbReference type="NCBI Taxonomy" id="2873382"/>
    <lineage>
        <taxon>Bacteria</taxon>
        <taxon>Bacillati</taxon>
        <taxon>Actinomycetota</taxon>
        <taxon>Actinomycetes</taxon>
        <taxon>Kitasatosporales</taxon>
        <taxon>Streptomycetaceae</taxon>
        <taxon>Actinacidiphila</taxon>
    </lineage>
</organism>
<dbReference type="Gene3D" id="3.40.630.30">
    <property type="match status" value="1"/>
</dbReference>
<keyword evidence="5" id="KW-1185">Reference proteome</keyword>
<keyword evidence="2" id="KW-0012">Acyltransferase</keyword>
<proteinExistence type="predicted"/>
<evidence type="ECO:0000256" key="2">
    <source>
        <dbReference type="ARBA" id="ARBA00023315"/>
    </source>
</evidence>
<evidence type="ECO:0000313" key="4">
    <source>
        <dbReference type="EMBL" id="MBY8877611.1"/>
    </source>
</evidence>
<dbReference type="PROSITE" id="PS51186">
    <property type="entry name" value="GNAT"/>
    <property type="match status" value="1"/>
</dbReference>
<reference evidence="4 5" key="1">
    <citation type="submission" date="2021-08" db="EMBL/GenBank/DDBJ databases">
        <title>WGS of actinomycetes from Thailand.</title>
        <authorList>
            <person name="Thawai C."/>
        </authorList>
    </citation>
    <scope>NUCLEOTIDE SEQUENCE [LARGE SCALE GENOMIC DNA]</scope>
    <source>
        <strain evidence="4 5">PLK6-54</strain>
    </source>
</reference>
<comment type="caution">
    <text evidence="4">The sequence shown here is derived from an EMBL/GenBank/DDBJ whole genome shotgun (WGS) entry which is preliminary data.</text>
</comment>
<dbReference type="CDD" id="cd04301">
    <property type="entry name" value="NAT_SF"/>
    <property type="match status" value="1"/>
</dbReference>
<keyword evidence="1" id="KW-0808">Transferase</keyword>
<protein>
    <submittedName>
        <fullName evidence="4">GNAT family N-acetyltransferase</fullName>
    </submittedName>
</protein>
<sequence length="146" mass="16113">MPDLRIERAHGDDQLRDWQYVHNLIVPPDPLSLDDVRERSRRNLLDVAYAGERLVGCMTVRAPEGEEAMVVVIARVLPEFRGRGYGGALYARGLEQAEALGAGVVETVVLGSNPEGLRFALAQGFVETERYVLPGGTVPYIGLRLR</sequence>
<name>A0ABS7Q382_9ACTN</name>
<dbReference type="SUPFAM" id="SSF55729">
    <property type="entry name" value="Acyl-CoA N-acyltransferases (Nat)"/>
    <property type="match status" value="1"/>
</dbReference>
<evidence type="ECO:0000259" key="3">
    <source>
        <dbReference type="PROSITE" id="PS51186"/>
    </source>
</evidence>
<evidence type="ECO:0000313" key="5">
    <source>
        <dbReference type="Proteomes" id="UP000778578"/>
    </source>
</evidence>
<dbReference type="InterPro" id="IPR050832">
    <property type="entry name" value="Bact_Acetyltransf"/>
</dbReference>
<feature type="domain" description="N-acetyltransferase" evidence="3">
    <location>
        <begin position="4"/>
        <end position="146"/>
    </location>
</feature>
<gene>
    <name evidence="4" type="ORF">K7862_08185</name>
</gene>
<dbReference type="RefSeq" id="WP_222961753.1">
    <property type="nucleotide sequence ID" value="NZ_JAINZZ010000006.1"/>
</dbReference>
<accession>A0ABS7Q382</accession>
<dbReference type="Proteomes" id="UP000778578">
    <property type="component" value="Unassembled WGS sequence"/>
</dbReference>
<dbReference type="InterPro" id="IPR016181">
    <property type="entry name" value="Acyl_CoA_acyltransferase"/>
</dbReference>